<name>A0A2U8H172_9RHOO</name>
<evidence type="ECO:0000313" key="2">
    <source>
        <dbReference type="Proteomes" id="UP000244902"/>
    </source>
</evidence>
<sequence length="105" mass="11214">MAFADNLKQLPKVSHLAAINLIDAADAVVGTIENKPGQGGSLTVYNHLAQIHGAISPEAAAKGLELYAEHTEDARLNPGKHPNIDRLIGLIERGETLRVKQVFAV</sequence>
<dbReference type="AlphaFoldDB" id="A0A2U8H172"/>
<dbReference type="Pfam" id="PF10084">
    <property type="entry name" value="DUF2322"/>
    <property type="match status" value="1"/>
</dbReference>
<dbReference type="RefSeq" id="WP_108972754.1">
    <property type="nucleotide sequence ID" value="NZ_CP022188.1"/>
</dbReference>
<dbReference type="EMBL" id="CP022188">
    <property type="protein sequence ID" value="AWI79707.1"/>
    <property type="molecule type" value="Genomic_DNA"/>
</dbReference>
<proteinExistence type="predicted"/>
<gene>
    <name evidence="1" type="ORF">CEW87_10185</name>
</gene>
<evidence type="ECO:0008006" key="3">
    <source>
        <dbReference type="Google" id="ProtNLM"/>
    </source>
</evidence>
<reference evidence="1 2" key="1">
    <citation type="submission" date="2017-06" db="EMBL/GenBank/DDBJ databases">
        <title>Azoarcus sp. TSNA42 complete genome sequence.</title>
        <authorList>
            <person name="Woo J.-H."/>
            <person name="Kim H.-S."/>
        </authorList>
    </citation>
    <scope>NUCLEOTIDE SEQUENCE [LARGE SCALE GENOMIC DNA]</scope>
    <source>
        <strain evidence="1 2">TSNA42</strain>
    </source>
</reference>
<dbReference type="PIRSF" id="PIRSF019302">
    <property type="entry name" value="UCP019302"/>
    <property type="match status" value="1"/>
</dbReference>
<dbReference type="InterPro" id="IPR016755">
    <property type="entry name" value="UCP019302"/>
</dbReference>
<organism evidence="1 2">
    <name type="scientific">Parazoarcus communis</name>
    <dbReference type="NCBI Taxonomy" id="41977"/>
    <lineage>
        <taxon>Bacteria</taxon>
        <taxon>Pseudomonadati</taxon>
        <taxon>Pseudomonadota</taxon>
        <taxon>Betaproteobacteria</taxon>
        <taxon>Rhodocyclales</taxon>
        <taxon>Zoogloeaceae</taxon>
        <taxon>Parazoarcus</taxon>
    </lineage>
</organism>
<dbReference type="Proteomes" id="UP000244902">
    <property type="component" value="Chromosome"/>
</dbReference>
<dbReference type="OrthoDB" id="7596112at2"/>
<evidence type="ECO:0000313" key="1">
    <source>
        <dbReference type="EMBL" id="AWI79707.1"/>
    </source>
</evidence>
<accession>A0A2U8H172</accession>
<protein>
    <recommendedName>
        <fullName evidence="3">DUF2322 domain-containing protein</fullName>
    </recommendedName>
</protein>